<organism evidence="8 9">
    <name type="scientific">Tepidibacillus decaturensis</name>
    <dbReference type="NCBI Taxonomy" id="1413211"/>
    <lineage>
        <taxon>Bacteria</taxon>
        <taxon>Bacillati</taxon>
        <taxon>Bacillota</taxon>
        <taxon>Bacilli</taxon>
        <taxon>Bacillales</taxon>
        <taxon>Bacillaceae</taxon>
        <taxon>Tepidibacillus</taxon>
    </lineage>
</organism>
<evidence type="ECO:0000259" key="7">
    <source>
        <dbReference type="Pfam" id="PF01895"/>
    </source>
</evidence>
<evidence type="ECO:0000256" key="3">
    <source>
        <dbReference type="ARBA" id="ARBA00011738"/>
    </source>
</evidence>
<dbReference type="GO" id="GO:0030643">
    <property type="term" value="P:intracellular phosphate ion homeostasis"/>
    <property type="evidence" value="ECO:0007669"/>
    <property type="project" value="InterPro"/>
</dbReference>
<comment type="caution">
    <text evidence="8">The sequence shown here is derived from an EMBL/GenBank/DDBJ whole genome shotgun (WGS) entry which is preliminary data.</text>
</comment>
<dbReference type="PANTHER" id="PTHR42930:SF3">
    <property type="entry name" value="PHOSPHATE-SPECIFIC TRANSPORT SYSTEM ACCESSORY PROTEIN PHOU"/>
    <property type="match status" value="1"/>
</dbReference>
<comment type="subcellular location">
    <subcellularLocation>
        <location evidence="1">Cytoplasm</location>
    </subcellularLocation>
</comment>
<dbReference type="EMBL" id="LSKU01000001">
    <property type="protein sequence ID" value="KXG44969.1"/>
    <property type="molecule type" value="Genomic_DNA"/>
</dbReference>
<evidence type="ECO:0000256" key="1">
    <source>
        <dbReference type="ARBA" id="ARBA00004496"/>
    </source>
</evidence>
<dbReference type="InterPro" id="IPR028366">
    <property type="entry name" value="PhoU"/>
</dbReference>
<dbReference type="InterPro" id="IPR038078">
    <property type="entry name" value="PhoU-like_sf"/>
</dbReference>
<dbReference type="PANTHER" id="PTHR42930">
    <property type="entry name" value="PHOSPHATE-SPECIFIC TRANSPORT SYSTEM ACCESSORY PROTEIN PHOU"/>
    <property type="match status" value="1"/>
</dbReference>
<dbReference type="PIRSF" id="PIRSF003107">
    <property type="entry name" value="PhoU"/>
    <property type="match status" value="1"/>
</dbReference>
<sequence>MGNLVEEAIEKSLESLSNLDKDLARKVVEDDVKVNEMEDQIETLAVQLVATQQPVAKDLRKIIAAIKIASSLERMADLSRDIAKVTIRIEEDHLLKPLVDIPQMAQMVKQMLTNGLKSYIEENVELAFGLAEIDDKVDKLYSTVLRDLLEIMTKKPETLSQAMLLSFVARYIERIGDHATNIGESVIYLVKGNKPDLNL</sequence>
<dbReference type="AlphaFoldDB" id="A0A135L7M6"/>
<dbReference type="GO" id="GO:0006817">
    <property type="term" value="P:phosphate ion transport"/>
    <property type="evidence" value="ECO:0007669"/>
    <property type="project" value="UniProtKB-KW"/>
</dbReference>
<dbReference type="STRING" id="1413211.U473_01790"/>
<dbReference type="Gene3D" id="1.20.58.220">
    <property type="entry name" value="Phosphate transport system protein phou homolog 2, domain 2"/>
    <property type="match status" value="1"/>
</dbReference>
<evidence type="ECO:0000256" key="2">
    <source>
        <dbReference type="ARBA" id="ARBA00008107"/>
    </source>
</evidence>
<dbReference type="SUPFAM" id="SSF109755">
    <property type="entry name" value="PhoU-like"/>
    <property type="match status" value="1"/>
</dbReference>
<dbReference type="GO" id="GO:0005737">
    <property type="term" value="C:cytoplasm"/>
    <property type="evidence" value="ECO:0007669"/>
    <property type="project" value="UniProtKB-SubCell"/>
</dbReference>
<keyword evidence="6" id="KW-0592">Phosphate transport</keyword>
<feature type="domain" description="PhoU" evidence="7">
    <location>
        <begin position="101"/>
        <end position="186"/>
    </location>
</feature>
<evidence type="ECO:0000313" key="9">
    <source>
        <dbReference type="Proteomes" id="UP000070352"/>
    </source>
</evidence>
<keyword evidence="5" id="KW-0963">Cytoplasm</keyword>
<evidence type="ECO:0000256" key="6">
    <source>
        <dbReference type="ARBA" id="ARBA00022592"/>
    </source>
</evidence>
<comment type="subunit">
    <text evidence="3">Homodimer.</text>
</comment>
<dbReference type="Proteomes" id="UP000070352">
    <property type="component" value="Unassembled WGS sequence"/>
</dbReference>
<dbReference type="Pfam" id="PF01895">
    <property type="entry name" value="PhoU"/>
    <property type="match status" value="2"/>
</dbReference>
<comment type="similarity">
    <text evidence="2">Belongs to the PhoU family.</text>
</comment>
<feature type="domain" description="PhoU" evidence="7">
    <location>
        <begin position="1"/>
        <end position="85"/>
    </location>
</feature>
<dbReference type="NCBIfam" id="TIGR02135">
    <property type="entry name" value="phoU_full"/>
    <property type="match status" value="1"/>
</dbReference>
<dbReference type="InterPro" id="IPR026022">
    <property type="entry name" value="PhoU_dom"/>
</dbReference>
<dbReference type="FunFam" id="1.20.58.220:FF:000004">
    <property type="entry name" value="Phosphate-specific transport system accessory protein PhoU"/>
    <property type="match status" value="1"/>
</dbReference>
<gene>
    <name evidence="8" type="ORF">U473_01790</name>
</gene>
<accession>A0A135L7M6</accession>
<evidence type="ECO:0000256" key="5">
    <source>
        <dbReference type="ARBA" id="ARBA00022490"/>
    </source>
</evidence>
<reference evidence="8 9" key="1">
    <citation type="submission" date="2016-02" db="EMBL/GenBank/DDBJ databases">
        <title>Draft Genome for Tepidibacillus decaturensis nov. sp. Strain Z9, an Anaerobic, Moderately Thermophilic and Heterotrophic Bacterium from Deep Subsurface of the Illinois Basin, USA.</title>
        <authorList>
            <person name="Dong Y."/>
            <person name="Chang J.Y."/>
            <person name="Sanford R."/>
            <person name="Fouke B.W."/>
        </authorList>
    </citation>
    <scope>NUCLEOTIDE SEQUENCE [LARGE SCALE GENOMIC DNA]</scope>
    <source>
        <strain evidence="8 9">Z9</strain>
    </source>
</reference>
<protein>
    <submittedName>
        <fullName evidence="8">PhoU family transcriptional regulator</fullName>
    </submittedName>
</protein>
<keyword evidence="9" id="KW-1185">Reference proteome</keyword>
<name>A0A135L7M6_9BACI</name>
<evidence type="ECO:0000313" key="8">
    <source>
        <dbReference type="EMBL" id="KXG44969.1"/>
    </source>
</evidence>
<dbReference type="GO" id="GO:0045936">
    <property type="term" value="P:negative regulation of phosphate metabolic process"/>
    <property type="evidence" value="ECO:0007669"/>
    <property type="project" value="InterPro"/>
</dbReference>
<proteinExistence type="inferred from homology"/>
<evidence type="ECO:0000256" key="4">
    <source>
        <dbReference type="ARBA" id="ARBA00022448"/>
    </source>
</evidence>
<keyword evidence="4" id="KW-0813">Transport</keyword>